<accession>A0A8T8S884</accession>
<keyword evidence="3" id="KW-1185">Reference proteome</keyword>
<dbReference type="InterPro" id="IPR008922">
    <property type="entry name" value="Di-copper_centre_dom_sf"/>
</dbReference>
<dbReference type="AlphaFoldDB" id="A0A8T8S884"/>
<gene>
    <name evidence="2" type="ORF">A4X13_0g9675</name>
</gene>
<evidence type="ECO:0000256" key="1">
    <source>
        <dbReference type="SAM" id="SignalP"/>
    </source>
</evidence>
<dbReference type="Proteomes" id="UP000077521">
    <property type="component" value="Unassembled WGS sequence"/>
</dbReference>
<reference evidence="2" key="2">
    <citation type="journal article" date="2019" name="IMA Fungus">
        <title>Genome sequencing and comparison of five Tilletia species to identify candidate genes for the detection of regulated species infecting wheat.</title>
        <authorList>
            <person name="Nguyen H.D.T."/>
            <person name="Sultana T."/>
            <person name="Kesanakurti P."/>
            <person name="Hambleton S."/>
        </authorList>
    </citation>
    <scope>NUCLEOTIDE SEQUENCE</scope>
    <source>
        <strain evidence="2">DAOMC 236416</strain>
    </source>
</reference>
<feature type="chain" id="PRO_5035877006" evidence="1">
    <location>
        <begin position="24"/>
        <end position="104"/>
    </location>
</feature>
<reference evidence="2" key="1">
    <citation type="submission" date="2016-04" db="EMBL/GenBank/DDBJ databases">
        <authorList>
            <person name="Nguyen H.D."/>
            <person name="Samba Siva P."/>
            <person name="Cullis J."/>
            <person name="Levesque C.A."/>
            <person name="Hambleton S."/>
        </authorList>
    </citation>
    <scope>NUCLEOTIDE SEQUENCE</scope>
    <source>
        <strain evidence="2">DAOMC 236416</strain>
    </source>
</reference>
<evidence type="ECO:0000313" key="2">
    <source>
        <dbReference type="EMBL" id="KAE8234959.1"/>
    </source>
</evidence>
<dbReference type="Gene3D" id="1.10.1280.10">
    <property type="entry name" value="Di-copper center containing domain from catechol oxidase"/>
    <property type="match status" value="1"/>
</dbReference>
<dbReference type="EMBL" id="LWDF02003102">
    <property type="protein sequence ID" value="KAE8234959.1"/>
    <property type="molecule type" value="Genomic_DNA"/>
</dbReference>
<proteinExistence type="predicted"/>
<keyword evidence="1" id="KW-0732">Signal</keyword>
<comment type="caution">
    <text evidence="2">The sequence shown here is derived from an EMBL/GenBank/DDBJ whole genome shotgun (WGS) entry which is preliminary data.</text>
</comment>
<sequence>MVYIHSTSLLIILSTLLASIALAAPSSHSHLHSATQNKALHTRTGHPSLNVTKSIPYADILNKYIASKGQGKEVCSNVWPRAEWRALTDEERQSWIKATWCLTT</sequence>
<feature type="non-terminal residue" evidence="2">
    <location>
        <position position="104"/>
    </location>
</feature>
<evidence type="ECO:0000313" key="3">
    <source>
        <dbReference type="Proteomes" id="UP000077521"/>
    </source>
</evidence>
<organism evidence="2 3">
    <name type="scientific">Tilletia indica</name>
    <dbReference type="NCBI Taxonomy" id="43049"/>
    <lineage>
        <taxon>Eukaryota</taxon>
        <taxon>Fungi</taxon>
        <taxon>Dikarya</taxon>
        <taxon>Basidiomycota</taxon>
        <taxon>Ustilaginomycotina</taxon>
        <taxon>Exobasidiomycetes</taxon>
        <taxon>Tilletiales</taxon>
        <taxon>Tilletiaceae</taxon>
        <taxon>Tilletia</taxon>
    </lineage>
</organism>
<feature type="signal peptide" evidence="1">
    <location>
        <begin position="1"/>
        <end position="23"/>
    </location>
</feature>
<protein>
    <submittedName>
        <fullName evidence="2">Uncharacterized protein</fullName>
    </submittedName>
</protein>
<name>A0A8T8S884_9BASI</name>